<keyword evidence="3" id="KW-1185">Reference proteome</keyword>
<accession>A0A179FGA3</accession>
<name>A0A179FGA3_METCM</name>
<proteinExistence type="predicted"/>
<dbReference type="RefSeq" id="XP_018141880.1">
    <property type="nucleotide sequence ID" value="XM_018293985.1"/>
</dbReference>
<dbReference type="AlphaFoldDB" id="A0A179FGA3"/>
<evidence type="ECO:0000313" key="2">
    <source>
        <dbReference type="EMBL" id="OAQ64566.1"/>
    </source>
</evidence>
<protein>
    <submittedName>
        <fullName evidence="2">Uncharacterized protein</fullName>
    </submittedName>
</protein>
<dbReference type="KEGG" id="pchm:VFPPC_16232"/>
<organism evidence="2 3">
    <name type="scientific">Pochonia chlamydosporia 170</name>
    <dbReference type="NCBI Taxonomy" id="1380566"/>
    <lineage>
        <taxon>Eukaryota</taxon>
        <taxon>Fungi</taxon>
        <taxon>Dikarya</taxon>
        <taxon>Ascomycota</taxon>
        <taxon>Pezizomycotina</taxon>
        <taxon>Sordariomycetes</taxon>
        <taxon>Hypocreomycetidae</taxon>
        <taxon>Hypocreales</taxon>
        <taxon>Clavicipitaceae</taxon>
        <taxon>Pochonia</taxon>
    </lineage>
</organism>
<reference evidence="2 3" key="1">
    <citation type="journal article" date="2016" name="PLoS Pathog.">
        <title>Biosynthesis of antibiotic leucinostatins in bio-control fungus Purpureocillium lilacinum and their inhibition on phytophthora revealed by genome mining.</title>
        <authorList>
            <person name="Wang G."/>
            <person name="Liu Z."/>
            <person name="Lin R."/>
            <person name="Li E."/>
            <person name="Mao Z."/>
            <person name="Ling J."/>
            <person name="Yang Y."/>
            <person name="Yin W.B."/>
            <person name="Xie B."/>
        </authorList>
    </citation>
    <scope>NUCLEOTIDE SEQUENCE [LARGE SCALE GENOMIC DNA]</scope>
    <source>
        <strain evidence="2">170</strain>
    </source>
</reference>
<evidence type="ECO:0000256" key="1">
    <source>
        <dbReference type="SAM" id="MobiDB-lite"/>
    </source>
</evidence>
<dbReference type="Proteomes" id="UP000078397">
    <property type="component" value="Unassembled WGS sequence"/>
</dbReference>
<sequence length="68" mass="7281">MGTTSGMPVTQLIPALKSVWPGMMPTPVPLRSPCSCSRSQSLRSFRSHRSQVKVPPRVDAGSAAFLPT</sequence>
<comment type="caution">
    <text evidence="2">The sequence shown here is derived from an EMBL/GenBank/DDBJ whole genome shotgun (WGS) entry which is preliminary data.</text>
</comment>
<evidence type="ECO:0000313" key="3">
    <source>
        <dbReference type="Proteomes" id="UP000078397"/>
    </source>
</evidence>
<dbReference type="EMBL" id="LSBJ02000005">
    <property type="protein sequence ID" value="OAQ64566.1"/>
    <property type="molecule type" value="Genomic_DNA"/>
</dbReference>
<gene>
    <name evidence="2" type="ORF">VFPPC_16232</name>
</gene>
<feature type="region of interest" description="Disordered" evidence="1">
    <location>
        <begin position="41"/>
        <end position="68"/>
    </location>
</feature>
<dbReference type="GeneID" id="28857979"/>